<evidence type="ECO:0000313" key="2">
    <source>
        <dbReference type="Proteomes" id="UP000249419"/>
    </source>
</evidence>
<dbReference type="GO" id="GO:0016491">
    <property type="term" value="F:oxidoreductase activity"/>
    <property type="evidence" value="ECO:0007669"/>
    <property type="project" value="InterPro"/>
</dbReference>
<reference evidence="1 2" key="1">
    <citation type="submission" date="2018-03" db="EMBL/GenBank/DDBJ databases">
        <title>Defining the species Micromonospora saelicesensis and Micromonospora noduli under the framework of genomics.</title>
        <authorList>
            <person name="Riesco R."/>
            <person name="Trujillo M.E."/>
        </authorList>
    </citation>
    <scope>NUCLEOTIDE SEQUENCE [LARGE SCALE GENOMIC DNA]</scope>
    <source>
        <strain evidence="1 2">PSN13</strain>
    </source>
</reference>
<proteinExistence type="predicted"/>
<protein>
    <recommendedName>
        <fullName evidence="3">Deazaflavin-dependent oxidoreductase, nitroreductase family</fullName>
    </recommendedName>
</protein>
<dbReference type="Gene3D" id="2.30.110.10">
    <property type="entry name" value="Electron Transport, Fmn-binding Protein, Chain A"/>
    <property type="match status" value="1"/>
</dbReference>
<sequence length="153" mass="17527">MTDTADRSYDVRAVRRALAIGPGSPREARTIDITTLGRRTGRPRRIEIWFHHVDGRWYLSGMPVPRSWHANLSAHPHFTFHLKNGVRADLPATAVPVKDPAVRHRVLSAVVALQDEPGLRTRVTQRQRLEDWLKHSPLIEIVFDDERLRPPLS</sequence>
<dbReference type="Proteomes" id="UP000249419">
    <property type="component" value="Unassembled WGS sequence"/>
</dbReference>
<organism evidence="1 2">
    <name type="scientific">Micromonospora saelicesensis</name>
    <dbReference type="NCBI Taxonomy" id="285676"/>
    <lineage>
        <taxon>Bacteria</taxon>
        <taxon>Bacillati</taxon>
        <taxon>Actinomycetota</taxon>
        <taxon>Actinomycetes</taxon>
        <taxon>Micromonosporales</taxon>
        <taxon>Micromonosporaceae</taxon>
        <taxon>Micromonospora</taxon>
    </lineage>
</organism>
<dbReference type="SUPFAM" id="SSF50475">
    <property type="entry name" value="FMN-binding split barrel"/>
    <property type="match status" value="1"/>
</dbReference>
<dbReference type="Pfam" id="PF04075">
    <property type="entry name" value="F420H2_quin_red"/>
    <property type="match status" value="1"/>
</dbReference>
<dbReference type="InterPro" id="IPR012349">
    <property type="entry name" value="Split_barrel_FMN-bd"/>
</dbReference>
<name>A0A328NTQ0_9ACTN</name>
<dbReference type="EMBL" id="PYAG01000012">
    <property type="protein sequence ID" value="RAO33955.1"/>
    <property type="molecule type" value="Genomic_DNA"/>
</dbReference>
<accession>A0A328NTQ0</accession>
<dbReference type="RefSeq" id="WP_112676249.1">
    <property type="nucleotide sequence ID" value="NZ_CP192017.1"/>
</dbReference>
<evidence type="ECO:0008006" key="3">
    <source>
        <dbReference type="Google" id="ProtNLM"/>
    </source>
</evidence>
<comment type="caution">
    <text evidence="1">The sequence shown here is derived from an EMBL/GenBank/DDBJ whole genome shotgun (WGS) entry which is preliminary data.</text>
</comment>
<dbReference type="InterPro" id="IPR004378">
    <property type="entry name" value="F420H2_quin_Rdtase"/>
</dbReference>
<evidence type="ECO:0000313" key="1">
    <source>
        <dbReference type="EMBL" id="RAO33955.1"/>
    </source>
</evidence>
<gene>
    <name evidence="1" type="ORF">PSN13_02822</name>
</gene>
<dbReference type="AlphaFoldDB" id="A0A328NTQ0"/>